<protein>
    <submittedName>
        <fullName evidence="7">Uncharacterized protein</fullName>
    </submittedName>
</protein>
<dbReference type="STRING" id="35703.AL524_18655"/>
<comment type="caution">
    <text evidence="7">The sequence shown here is derived from an EMBL/GenBank/DDBJ whole genome shotgun (WGS) entry which is preliminary data.</text>
</comment>
<evidence type="ECO:0000256" key="3">
    <source>
        <dbReference type="ARBA" id="ARBA00022692"/>
    </source>
</evidence>
<keyword evidence="5 6" id="KW-0472">Membrane</keyword>
<dbReference type="RefSeq" id="WP_103776270.1">
    <property type="nucleotide sequence ID" value="NZ_PQLX01000002.1"/>
</dbReference>
<feature type="transmembrane region" description="Helical" evidence="6">
    <location>
        <begin position="233"/>
        <end position="254"/>
    </location>
</feature>
<dbReference type="InterPro" id="IPR022791">
    <property type="entry name" value="L-PG_synthase/AglD"/>
</dbReference>
<accession>A0A2S4RZF2</accession>
<sequence length="320" mass="36049">MAKSHPRWRLAKKILTWLFFIAVIVLLVVYASKVNWEEVWAVIRDYNRVALLSAIGLVVLSYLLYGCYDLLGRFYCGHKLARRQVMLVSFICYAFNLTLSTWVGGIGMRYRLYSRLGLPGSTITRIFSLSIATNWLGYILLGGVIFTFGVVQLPAHWYISENTLRFLGVALLLVVVVYLWFCAFSRHRHMTIKGQKLVLPSWKFAVAQMVISSINWMVMGAIIWLLLGQSVDFFFVLGVLLVSSIAGVIVHIPAGIGVLEAVFLALLAGEHTSQGTIIAALLAYRVLYYFMPLLLALICYLLLESRAKTLRAKNEKALAK</sequence>
<feature type="transmembrane region" description="Helical" evidence="6">
    <location>
        <begin position="126"/>
        <end position="151"/>
    </location>
</feature>
<feature type="transmembrane region" description="Helical" evidence="6">
    <location>
        <begin position="85"/>
        <end position="105"/>
    </location>
</feature>
<evidence type="ECO:0000256" key="4">
    <source>
        <dbReference type="ARBA" id="ARBA00022989"/>
    </source>
</evidence>
<feature type="transmembrane region" description="Helical" evidence="6">
    <location>
        <begin position="46"/>
        <end position="65"/>
    </location>
</feature>
<evidence type="ECO:0000313" key="8">
    <source>
        <dbReference type="Proteomes" id="UP000237003"/>
    </source>
</evidence>
<keyword evidence="3 6" id="KW-0812">Transmembrane</keyword>
<feature type="transmembrane region" description="Helical" evidence="6">
    <location>
        <begin position="14"/>
        <end position="34"/>
    </location>
</feature>
<proteinExistence type="predicted"/>
<feature type="transmembrane region" description="Helical" evidence="6">
    <location>
        <begin position="286"/>
        <end position="303"/>
    </location>
</feature>
<evidence type="ECO:0000256" key="6">
    <source>
        <dbReference type="SAM" id="Phobius"/>
    </source>
</evidence>
<organism evidence="7 8">
    <name type="scientific">Citrobacter amalonaticus</name>
    <dbReference type="NCBI Taxonomy" id="35703"/>
    <lineage>
        <taxon>Bacteria</taxon>
        <taxon>Pseudomonadati</taxon>
        <taxon>Pseudomonadota</taxon>
        <taxon>Gammaproteobacteria</taxon>
        <taxon>Enterobacterales</taxon>
        <taxon>Enterobacteriaceae</taxon>
        <taxon>Citrobacter</taxon>
    </lineage>
</organism>
<feature type="transmembrane region" description="Helical" evidence="6">
    <location>
        <begin position="163"/>
        <end position="183"/>
    </location>
</feature>
<dbReference type="GO" id="GO:0005886">
    <property type="term" value="C:plasma membrane"/>
    <property type="evidence" value="ECO:0007669"/>
    <property type="project" value="UniProtKB-SubCell"/>
</dbReference>
<dbReference type="Pfam" id="PF03706">
    <property type="entry name" value="LPG_synthase_TM"/>
    <property type="match status" value="1"/>
</dbReference>
<evidence type="ECO:0000256" key="5">
    <source>
        <dbReference type="ARBA" id="ARBA00023136"/>
    </source>
</evidence>
<reference evidence="7 8" key="1">
    <citation type="submission" date="2018-01" db="EMBL/GenBank/DDBJ databases">
        <title>Complete genome sequences of 14 Citrobacter spp. isolated from plant in Canada.</title>
        <authorList>
            <person name="Bhandare S.G."/>
            <person name="Colavecchio A."/>
            <person name="Jeukens J."/>
            <person name="Emond-Rheault J.-G."/>
            <person name="Freschi L."/>
            <person name="Hamel J."/>
            <person name="Kukavica-Ibrulj I."/>
            <person name="Levesque R."/>
            <person name="Goodridge L."/>
        </authorList>
    </citation>
    <scope>NUCLEOTIDE SEQUENCE [LARGE SCALE GENOMIC DNA]</scope>
    <source>
        <strain evidence="7 8">S1285</strain>
    </source>
</reference>
<keyword evidence="2" id="KW-1003">Cell membrane</keyword>
<dbReference type="PANTHER" id="PTHR39087">
    <property type="entry name" value="UPF0104 MEMBRANE PROTEIN MJ1595"/>
    <property type="match status" value="1"/>
</dbReference>
<dbReference type="EMBL" id="PQLX01000002">
    <property type="protein sequence ID" value="POU66569.1"/>
    <property type="molecule type" value="Genomic_DNA"/>
</dbReference>
<dbReference type="OrthoDB" id="5998304at2"/>
<evidence type="ECO:0000313" key="7">
    <source>
        <dbReference type="EMBL" id="POU66569.1"/>
    </source>
</evidence>
<keyword evidence="4 6" id="KW-1133">Transmembrane helix</keyword>
<dbReference type="Proteomes" id="UP000237003">
    <property type="component" value="Unassembled WGS sequence"/>
</dbReference>
<evidence type="ECO:0000256" key="2">
    <source>
        <dbReference type="ARBA" id="ARBA00022475"/>
    </source>
</evidence>
<name>A0A2S4RZF2_CITAM</name>
<dbReference type="AlphaFoldDB" id="A0A2S4RZF2"/>
<gene>
    <name evidence="7" type="ORF">C3430_07165</name>
</gene>
<evidence type="ECO:0000256" key="1">
    <source>
        <dbReference type="ARBA" id="ARBA00004651"/>
    </source>
</evidence>
<feature type="transmembrane region" description="Helical" evidence="6">
    <location>
        <begin position="204"/>
        <end position="227"/>
    </location>
</feature>
<comment type="subcellular location">
    <subcellularLocation>
        <location evidence="1">Cell membrane</location>
        <topology evidence="1">Multi-pass membrane protein</topology>
    </subcellularLocation>
</comment>
<dbReference type="PANTHER" id="PTHR39087:SF2">
    <property type="entry name" value="UPF0104 MEMBRANE PROTEIN MJ1595"/>
    <property type="match status" value="1"/>
</dbReference>